<dbReference type="SMART" id="SM00408">
    <property type="entry name" value="IGc2"/>
    <property type="match status" value="2"/>
</dbReference>
<dbReference type="GeneID" id="121129728"/>
<dbReference type="InterPro" id="IPR003598">
    <property type="entry name" value="Ig_sub2"/>
</dbReference>
<dbReference type="GO" id="GO:0050808">
    <property type="term" value="P:synapse organization"/>
    <property type="evidence" value="ECO:0007669"/>
    <property type="project" value="TreeGrafter"/>
</dbReference>
<dbReference type="AlphaFoldDB" id="A0A0K2T251"/>
<dbReference type="PROSITE" id="PS50835">
    <property type="entry name" value="IG_LIKE"/>
    <property type="match status" value="2"/>
</dbReference>
<feature type="domain" description="Ig-like" evidence="2">
    <location>
        <begin position="74"/>
        <end position="171"/>
    </location>
</feature>
<evidence type="ECO:0000256" key="1">
    <source>
        <dbReference type="SAM" id="SignalP"/>
    </source>
</evidence>
<feature type="domain" description="Ig-like" evidence="2">
    <location>
        <begin position="177"/>
        <end position="270"/>
    </location>
</feature>
<feature type="chain" id="PRO_5005487330" evidence="1">
    <location>
        <begin position="27"/>
        <end position="307"/>
    </location>
</feature>
<dbReference type="InterPro" id="IPR013783">
    <property type="entry name" value="Ig-like_fold"/>
</dbReference>
<name>A0A0K2T251_LEPSM</name>
<dbReference type="Pfam" id="PF07686">
    <property type="entry name" value="V-set"/>
    <property type="match status" value="1"/>
</dbReference>
<dbReference type="RefSeq" id="XP_071749497.1">
    <property type="nucleotide sequence ID" value="XM_071893396.1"/>
</dbReference>
<dbReference type="PANTHER" id="PTHR23279">
    <property type="entry name" value="DEFECTIVE PROBOSCIS EXTENSION RESPONSE DPR -RELATED"/>
    <property type="match status" value="1"/>
</dbReference>
<protein>
    <submittedName>
        <fullName evidence="3">Neurotriminlike [Nasonia vitripennis]</fullName>
    </submittedName>
</protein>
<dbReference type="InterPro" id="IPR013106">
    <property type="entry name" value="Ig_V-set"/>
</dbReference>
<reference evidence="3" key="1">
    <citation type="submission" date="2014-05" db="EMBL/GenBank/DDBJ databases">
        <authorList>
            <person name="Chronopoulou M."/>
        </authorList>
    </citation>
    <scope>NUCLEOTIDE SEQUENCE</scope>
    <source>
        <tissue evidence="3">Whole organism</tissue>
    </source>
</reference>
<dbReference type="Pfam" id="PF13927">
    <property type="entry name" value="Ig_3"/>
    <property type="match status" value="1"/>
</dbReference>
<dbReference type="PANTHER" id="PTHR23279:SF36">
    <property type="entry name" value="DEFECTIVE PROBOSCIS EXTENSION RESPONSE 9, ISOFORM A"/>
    <property type="match status" value="1"/>
</dbReference>
<dbReference type="SUPFAM" id="SSF48726">
    <property type="entry name" value="Immunoglobulin"/>
    <property type="match status" value="2"/>
</dbReference>
<keyword evidence="1" id="KW-0732">Signal</keyword>
<dbReference type="GO" id="GO:0032589">
    <property type="term" value="C:neuron projection membrane"/>
    <property type="evidence" value="ECO:0007669"/>
    <property type="project" value="TreeGrafter"/>
</dbReference>
<dbReference type="CDD" id="cd00096">
    <property type="entry name" value="Ig"/>
    <property type="match status" value="1"/>
</dbReference>
<dbReference type="InterPro" id="IPR036179">
    <property type="entry name" value="Ig-like_dom_sf"/>
</dbReference>
<dbReference type="RefSeq" id="XP_040581379.1">
    <property type="nucleotide sequence ID" value="XM_040725445.2"/>
</dbReference>
<dbReference type="InterPro" id="IPR007110">
    <property type="entry name" value="Ig-like_dom"/>
</dbReference>
<evidence type="ECO:0000313" key="3">
    <source>
        <dbReference type="EMBL" id="CDW19521.1"/>
    </source>
</evidence>
<dbReference type="FunFam" id="2.60.40.10:FF:000533">
    <property type="entry name" value="Uncharacterized protein, isoform A"/>
    <property type="match status" value="1"/>
</dbReference>
<dbReference type="Gene3D" id="2.60.40.10">
    <property type="entry name" value="Immunoglobulins"/>
    <property type="match status" value="2"/>
</dbReference>
<dbReference type="EMBL" id="HACA01002160">
    <property type="protein sequence ID" value="CDW19521.1"/>
    <property type="molecule type" value="Transcribed_RNA"/>
</dbReference>
<dbReference type="OrthoDB" id="5969816at2759"/>
<evidence type="ECO:0000259" key="2">
    <source>
        <dbReference type="PROSITE" id="PS50835"/>
    </source>
</evidence>
<dbReference type="SMART" id="SM00409">
    <property type="entry name" value="IG"/>
    <property type="match status" value="2"/>
</dbReference>
<accession>A0A0K2T251</accession>
<proteinExistence type="predicted"/>
<dbReference type="InterPro" id="IPR037448">
    <property type="entry name" value="Zig-8"/>
</dbReference>
<dbReference type="KEGG" id="lsm:121129728"/>
<dbReference type="FunFam" id="2.60.40.10:FF:000129">
    <property type="entry name" value="CLUMA_CG018772, isoform A"/>
    <property type="match status" value="1"/>
</dbReference>
<dbReference type="RefSeq" id="XP_071749500.1">
    <property type="nucleotide sequence ID" value="XM_071893399.1"/>
</dbReference>
<dbReference type="RefSeq" id="XP_071749498.1">
    <property type="nucleotide sequence ID" value="XM_071893397.1"/>
</dbReference>
<dbReference type="InterPro" id="IPR003599">
    <property type="entry name" value="Ig_sub"/>
</dbReference>
<organism evidence="3">
    <name type="scientific">Lepeophtheirus salmonis</name>
    <name type="common">Salmon louse</name>
    <name type="synonym">Caligus salmonis</name>
    <dbReference type="NCBI Taxonomy" id="72036"/>
    <lineage>
        <taxon>Eukaryota</taxon>
        <taxon>Metazoa</taxon>
        <taxon>Ecdysozoa</taxon>
        <taxon>Arthropoda</taxon>
        <taxon>Crustacea</taxon>
        <taxon>Multicrustacea</taxon>
        <taxon>Hexanauplia</taxon>
        <taxon>Copepoda</taxon>
        <taxon>Siphonostomatoida</taxon>
        <taxon>Caligidae</taxon>
        <taxon>Lepeophtheirus</taxon>
    </lineage>
</organism>
<sequence length="307" mass="34527">MSFYGIEDHITVFCVFFILAATQVSSYSKGHGSHIRSSSLQEDLNKLYDSKPNIKNEHINNERHTTILQSDAIPYFDMKHSLNVTAVLSQTALLNCRVKNLGNKTVSWIRHADTHLLTIGRYTYTSDLRFKAIHKILSEDYLLQIKPTTRRDRGKYECQISTTPPLSHIVNLDIAKPKTSILGGPDIFFDQGSTINLTCLITDSPMPPSYIFWRHDQAIISYDSVRGGVSVITEKGDNATSSFLVIQNARNSDNGIYSCSPSLGDTVSINVHVLQGETPHQLILTNKSKRNRIEFFLTLCGTLFFLL</sequence>
<feature type="signal peptide" evidence="1">
    <location>
        <begin position="1"/>
        <end position="26"/>
    </location>
</feature>
<dbReference type="RefSeq" id="XP_071749499.1">
    <property type="nucleotide sequence ID" value="XM_071893398.1"/>
</dbReference>